<gene>
    <name evidence="2" type="ORF">SAMN05444266_102568</name>
</gene>
<proteinExistence type="predicted"/>
<evidence type="ECO:0000313" key="3">
    <source>
        <dbReference type="Proteomes" id="UP000184420"/>
    </source>
</evidence>
<dbReference type="InterPro" id="IPR000073">
    <property type="entry name" value="AB_hydrolase_1"/>
</dbReference>
<protein>
    <submittedName>
        <fullName evidence="2">Pimeloyl-ACP methyl ester carboxylesterase</fullName>
    </submittedName>
</protein>
<name>A0A1M6Z113_9BACT</name>
<evidence type="ECO:0000313" key="2">
    <source>
        <dbReference type="EMBL" id="SHL24052.1"/>
    </source>
</evidence>
<sequence>MARITSKTILFITGAFIDHRCWDNWKQFFHHKGYRVIVAPWPAKDADAETLRGRHPDPVLAAVTIRELISYYAAIIHGLPETPIVIGHSFGGLLTQILLNRDLAAAGIAIHSVPPRGVIAWEPRFYLSNTAALGLFTDISKTYLMPFKSWRKVFTNGMPFEDQQESYYDHCIPESKRAIRGGLGPAAKVNFKKPHEPLLIVAGSNDHCIPWTLNRRNFRAYQHKGSVTDFIVKPRNHYVLGLPTWEDDASEILEWIKNH</sequence>
<keyword evidence="3" id="KW-1185">Reference proteome</keyword>
<dbReference type="InterPro" id="IPR029058">
    <property type="entry name" value="AB_hydrolase_fold"/>
</dbReference>
<dbReference type="RefSeq" id="WP_073079413.1">
    <property type="nucleotide sequence ID" value="NZ_FRBL01000002.1"/>
</dbReference>
<dbReference type="Pfam" id="PF12697">
    <property type="entry name" value="Abhydrolase_6"/>
    <property type="match status" value="1"/>
</dbReference>
<dbReference type="OrthoDB" id="9814966at2"/>
<dbReference type="Gene3D" id="3.40.50.1820">
    <property type="entry name" value="alpha/beta hydrolase"/>
    <property type="match status" value="1"/>
</dbReference>
<dbReference type="Proteomes" id="UP000184420">
    <property type="component" value="Unassembled WGS sequence"/>
</dbReference>
<organism evidence="2 3">
    <name type="scientific">Chitinophaga jiangningensis</name>
    <dbReference type="NCBI Taxonomy" id="1419482"/>
    <lineage>
        <taxon>Bacteria</taxon>
        <taxon>Pseudomonadati</taxon>
        <taxon>Bacteroidota</taxon>
        <taxon>Chitinophagia</taxon>
        <taxon>Chitinophagales</taxon>
        <taxon>Chitinophagaceae</taxon>
        <taxon>Chitinophaga</taxon>
    </lineage>
</organism>
<feature type="domain" description="AB hydrolase-1" evidence="1">
    <location>
        <begin position="9"/>
        <end position="238"/>
    </location>
</feature>
<accession>A0A1M6Z113</accession>
<reference evidence="2 3" key="1">
    <citation type="submission" date="2016-11" db="EMBL/GenBank/DDBJ databases">
        <authorList>
            <person name="Jaros S."/>
            <person name="Januszkiewicz K."/>
            <person name="Wedrychowicz H."/>
        </authorList>
    </citation>
    <scope>NUCLEOTIDE SEQUENCE [LARGE SCALE GENOMIC DNA]</scope>
    <source>
        <strain evidence="2 3">DSM 27406</strain>
    </source>
</reference>
<evidence type="ECO:0000259" key="1">
    <source>
        <dbReference type="Pfam" id="PF12697"/>
    </source>
</evidence>
<dbReference type="AlphaFoldDB" id="A0A1M6Z113"/>
<dbReference type="STRING" id="1419482.SAMN05444266_102568"/>
<dbReference type="EMBL" id="FRBL01000002">
    <property type="protein sequence ID" value="SHL24052.1"/>
    <property type="molecule type" value="Genomic_DNA"/>
</dbReference>
<dbReference type="SUPFAM" id="SSF53474">
    <property type="entry name" value="alpha/beta-Hydrolases"/>
    <property type="match status" value="1"/>
</dbReference>